<keyword evidence="4" id="KW-1185">Reference proteome</keyword>
<feature type="transmembrane region" description="Helical" evidence="1">
    <location>
        <begin position="44"/>
        <end position="70"/>
    </location>
</feature>
<evidence type="ECO:0000259" key="2">
    <source>
        <dbReference type="Pfam" id="PF06580"/>
    </source>
</evidence>
<dbReference type="InterPro" id="IPR010559">
    <property type="entry name" value="Sig_transdc_His_kin_internal"/>
</dbReference>
<organism evidence="3 4">
    <name type="scientific">Flagellimonas hymeniacidonis</name>
    <dbReference type="NCBI Taxonomy" id="2603628"/>
    <lineage>
        <taxon>Bacteria</taxon>
        <taxon>Pseudomonadati</taxon>
        <taxon>Bacteroidota</taxon>
        <taxon>Flavobacteriia</taxon>
        <taxon>Flavobacteriales</taxon>
        <taxon>Flavobacteriaceae</taxon>
        <taxon>Flagellimonas</taxon>
    </lineage>
</organism>
<dbReference type="Gene3D" id="3.30.565.10">
    <property type="entry name" value="Histidine kinase-like ATPase, C-terminal domain"/>
    <property type="match status" value="1"/>
</dbReference>
<keyword evidence="1" id="KW-1133">Transmembrane helix</keyword>
<dbReference type="AlphaFoldDB" id="A0A5C8V9B9"/>
<dbReference type="GO" id="GO:0016020">
    <property type="term" value="C:membrane"/>
    <property type="evidence" value="ECO:0007669"/>
    <property type="project" value="InterPro"/>
</dbReference>
<name>A0A5C8V9B9_9FLAO</name>
<sequence>MQFFRRKKAPIRRLHIYLIALLFATIVTIQSATTNENGQIVLNITFIILFYINYIVWALIFDWVFGLFLSIKEFKKPVLKNLISVVINLLLLALAHSFISNIIFYIYRLIIGSKKFNEIVPQFLEYFSRIYSQRLLDIIIILGLLKILDLFRTSQSRKLKVAELENQLHMSQLQSLRAQLNPHFLFNSLHALHTLIGHNDEKAKNMVIKISNLLRRILDHSDKQLITLEEELEYLKDYLDIEQERFHDRLTIDFNIDSNSKKFMVPSLMLQTLAENAFKHGISLLVGKGIIKLSTKLNEDRLLISMSNTTPLENNGLRNNSTKVGLKNLRKRLIGIYGENQSIATIKNKTIFKVDIMLKSTRE</sequence>
<dbReference type="Proteomes" id="UP000321456">
    <property type="component" value="Unassembled WGS sequence"/>
</dbReference>
<dbReference type="PANTHER" id="PTHR34220">
    <property type="entry name" value="SENSOR HISTIDINE KINASE YPDA"/>
    <property type="match status" value="1"/>
</dbReference>
<keyword evidence="1" id="KW-0472">Membrane</keyword>
<reference evidence="3 4" key="1">
    <citation type="submission" date="2019-08" db="EMBL/GenBank/DDBJ databases">
        <title>Professor.</title>
        <authorList>
            <person name="Park J.S."/>
        </authorList>
    </citation>
    <scope>NUCLEOTIDE SEQUENCE [LARGE SCALE GENOMIC DNA]</scope>
    <source>
        <strain evidence="3 4">176CP5-101</strain>
    </source>
</reference>
<keyword evidence="1" id="KW-0812">Transmembrane</keyword>
<evidence type="ECO:0000313" key="3">
    <source>
        <dbReference type="EMBL" id="TXN38312.1"/>
    </source>
</evidence>
<dbReference type="Pfam" id="PF06580">
    <property type="entry name" value="His_kinase"/>
    <property type="match status" value="1"/>
</dbReference>
<dbReference type="RefSeq" id="WP_147743197.1">
    <property type="nucleotide sequence ID" value="NZ_VRUR01000001.1"/>
</dbReference>
<evidence type="ECO:0000256" key="1">
    <source>
        <dbReference type="SAM" id="Phobius"/>
    </source>
</evidence>
<protein>
    <recommendedName>
        <fullName evidence="2">Signal transduction histidine kinase internal region domain-containing protein</fullName>
    </recommendedName>
</protein>
<proteinExistence type="predicted"/>
<accession>A0A5C8V9B9</accession>
<gene>
    <name evidence="3" type="ORF">FVB32_08455</name>
</gene>
<feature type="domain" description="Signal transduction histidine kinase internal region" evidence="2">
    <location>
        <begin position="172"/>
        <end position="250"/>
    </location>
</feature>
<evidence type="ECO:0000313" key="4">
    <source>
        <dbReference type="Proteomes" id="UP000321456"/>
    </source>
</evidence>
<feature type="transmembrane region" description="Helical" evidence="1">
    <location>
        <begin position="82"/>
        <end position="110"/>
    </location>
</feature>
<dbReference type="EMBL" id="VRUR01000001">
    <property type="protein sequence ID" value="TXN38312.1"/>
    <property type="molecule type" value="Genomic_DNA"/>
</dbReference>
<dbReference type="InterPro" id="IPR036890">
    <property type="entry name" value="HATPase_C_sf"/>
</dbReference>
<comment type="caution">
    <text evidence="3">The sequence shown here is derived from an EMBL/GenBank/DDBJ whole genome shotgun (WGS) entry which is preliminary data.</text>
</comment>
<dbReference type="PANTHER" id="PTHR34220:SF7">
    <property type="entry name" value="SENSOR HISTIDINE KINASE YPDA"/>
    <property type="match status" value="1"/>
</dbReference>
<dbReference type="GO" id="GO:0000155">
    <property type="term" value="F:phosphorelay sensor kinase activity"/>
    <property type="evidence" value="ECO:0007669"/>
    <property type="project" value="InterPro"/>
</dbReference>
<dbReference type="InterPro" id="IPR050640">
    <property type="entry name" value="Bact_2-comp_sensor_kinase"/>
</dbReference>